<feature type="transmembrane region" description="Helical" evidence="1">
    <location>
        <begin position="7"/>
        <end position="29"/>
    </location>
</feature>
<evidence type="ECO:0000313" key="3">
    <source>
        <dbReference type="Proteomes" id="UP000194903"/>
    </source>
</evidence>
<dbReference type="EMBL" id="NHOC01000004">
    <property type="protein sequence ID" value="OUM20910.1"/>
    <property type="molecule type" value="Genomic_DNA"/>
</dbReference>
<dbReference type="Proteomes" id="UP000194903">
    <property type="component" value="Unassembled WGS sequence"/>
</dbReference>
<gene>
    <name evidence="2" type="ORF">CBW42_04800</name>
</gene>
<keyword evidence="1" id="KW-0472">Membrane</keyword>
<dbReference type="AlphaFoldDB" id="A0A252F5G7"/>
<organism evidence="2 3">
    <name type="scientific">Butyricicoccus porcorum</name>
    <dbReference type="NCBI Taxonomy" id="1945634"/>
    <lineage>
        <taxon>Bacteria</taxon>
        <taxon>Bacillati</taxon>
        <taxon>Bacillota</taxon>
        <taxon>Clostridia</taxon>
        <taxon>Eubacteriales</taxon>
        <taxon>Butyricicoccaceae</taxon>
        <taxon>Butyricicoccus</taxon>
    </lineage>
</organism>
<feature type="transmembrane region" description="Helical" evidence="1">
    <location>
        <begin position="35"/>
        <end position="54"/>
    </location>
</feature>
<keyword evidence="3" id="KW-1185">Reference proteome</keyword>
<evidence type="ECO:0000256" key="1">
    <source>
        <dbReference type="SAM" id="Phobius"/>
    </source>
</evidence>
<comment type="caution">
    <text evidence="2">The sequence shown here is derived from an EMBL/GenBank/DDBJ whole genome shotgun (WGS) entry which is preliminary data.</text>
</comment>
<accession>A0A252F5G7</accession>
<proteinExistence type="predicted"/>
<keyword evidence="1" id="KW-1133">Transmembrane helix</keyword>
<evidence type="ECO:0000313" key="2">
    <source>
        <dbReference type="EMBL" id="OUM20910.1"/>
    </source>
</evidence>
<protein>
    <submittedName>
        <fullName evidence="2">Uncharacterized protein</fullName>
    </submittedName>
</protein>
<keyword evidence="1" id="KW-0812">Transmembrane</keyword>
<name>A0A252F5G7_9FIRM</name>
<sequence>MKKILNKLFIIASLGLIVAGAIFLCVSIFDGNETATPLTIAVVSILLSNLFNVIRMNMDKK</sequence>
<reference evidence="2 3" key="1">
    <citation type="submission" date="2017-05" db="EMBL/GenBank/DDBJ databases">
        <title>Butyricicoccus porcorum sp. nov. a butyrate-producing bacterium from the swine intestinal tract.</title>
        <authorList>
            <person name="Trachsel J."/>
            <person name="Humphrey S."/>
            <person name="Allen H.K."/>
        </authorList>
    </citation>
    <scope>NUCLEOTIDE SEQUENCE [LARGE SCALE GENOMIC DNA]</scope>
    <source>
        <strain evidence="2">BB10</strain>
    </source>
</reference>